<comment type="caution">
    <text evidence="2">The sequence shown here is derived from an EMBL/GenBank/DDBJ whole genome shotgun (WGS) entry which is preliminary data.</text>
</comment>
<protein>
    <recommendedName>
        <fullName evidence="1">BTB domain-containing protein</fullName>
    </recommendedName>
</protein>
<keyword evidence="3" id="KW-1185">Reference proteome</keyword>
<dbReference type="SUPFAM" id="SSF54695">
    <property type="entry name" value="POZ domain"/>
    <property type="match status" value="1"/>
</dbReference>
<evidence type="ECO:0000259" key="1">
    <source>
        <dbReference type="PROSITE" id="PS50097"/>
    </source>
</evidence>
<feature type="domain" description="BTB" evidence="1">
    <location>
        <begin position="12"/>
        <end position="91"/>
    </location>
</feature>
<proteinExistence type="predicted"/>
<dbReference type="Proteomes" id="UP000295083">
    <property type="component" value="Unassembled WGS sequence"/>
</dbReference>
<dbReference type="InterPro" id="IPR011333">
    <property type="entry name" value="SKP1/BTB/POZ_sf"/>
</dbReference>
<dbReference type="EMBL" id="QAPG01000281">
    <property type="protein sequence ID" value="TDZ29308.1"/>
    <property type="molecule type" value="Genomic_DNA"/>
</dbReference>
<dbReference type="PROSITE" id="PS50097">
    <property type="entry name" value="BTB"/>
    <property type="match status" value="1"/>
</dbReference>
<organism evidence="2 3">
    <name type="scientific">Colletotrichum spinosum</name>
    <dbReference type="NCBI Taxonomy" id="1347390"/>
    <lineage>
        <taxon>Eukaryota</taxon>
        <taxon>Fungi</taxon>
        <taxon>Dikarya</taxon>
        <taxon>Ascomycota</taxon>
        <taxon>Pezizomycotina</taxon>
        <taxon>Sordariomycetes</taxon>
        <taxon>Hypocreomycetidae</taxon>
        <taxon>Glomerellales</taxon>
        <taxon>Glomerellaceae</taxon>
        <taxon>Colletotrichum</taxon>
        <taxon>Colletotrichum orbiculare species complex</taxon>
    </lineage>
</organism>
<evidence type="ECO:0000313" key="3">
    <source>
        <dbReference type="Proteomes" id="UP000295083"/>
    </source>
</evidence>
<evidence type="ECO:0000313" key="2">
    <source>
        <dbReference type="EMBL" id="TDZ29308.1"/>
    </source>
</evidence>
<gene>
    <name evidence="2" type="ORF">C8035_v011300</name>
</gene>
<accession>A0A4R8PV49</accession>
<reference evidence="2 3" key="1">
    <citation type="submission" date="2018-11" db="EMBL/GenBank/DDBJ databases">
        <title>Genome sequence and assembly of Colletotrichum spinosum.</title>
        <authorList>
            <person name="Gan P."/>
            <person name="Shirasu K."/>
        </authorList>
    </citation>
    <scope>NUCLEOTIDE SEQUENCE [LARGE SCALE GENOMIC DNA]</scope>
    <source>
        <strain evidence="2 3">CBS 515.97</strain>
    </source>
</reference>
<dbReference type="InterPro" id="IPR000210">
    <property type="entry name" value="BTB/POZ_dom"/>
</dbReference>
<dbReference type="Gene3D" id="3.30.710.10">
    <property type="entry name" value="Potassium Channel Kv1.1, Chain A"/>
    <property type="match status" value="1"/>
</dbReference>
<sequence>MKDDIITMAADGDIIMNVGPHPIKKFRVHSSILKASSRVFSAMLGPNFAEGQQLLVDGRQDPATIKLPEDDSMAMEAIFNILHHHINRLPEPKDIVYYEIAIAANKYDLAPHIRYIMLGTMTDFVNDFDKIKHNLETRQVWQLAMASAYFGHAHAFKVFTKWLVINTSDDLSIFTHTNNLNQVLALKTCIYIEVQRKECRQLVFDKIMEVCSTTDGERRTLTFDLRETEEDNWDTSRFFAASIQDLLFYVEASVTYCGNTLGWDMQDELDAYNLVHPVEELAGLNLAGLRD</sequence>
<dbReference type="AlphaFoldDB" id="A0A4R8PV49"/>
<name>A0A4R8PV49_9PEZI</name>
<dbReference type="CDD" id="cd18186">
    <property type="entry name" value="BTB_POZ_ZBTB_KLHL-like"/>
    <property type="match status" value="1"/>
</dbReference>